<protein>
    <submittedName>
        <fullName evidence="2">Uncharacterized protein</fullName>
    </submittedName>
</protein>
<name>A0A8X6XRQ2_9ARAC</name>
<dbReference type="EMBL" id="BMAV01012206">
    <property type="protein sequence ID" value="GFY58670.1"/>
    <property type="molecule type" value="Genomic_DNA"/>
</dbReference>
<feature type="compositionally biased region" description="Basic residues" evidence="1">
    <location>
        <begin position="48"/>
        <end position="59"/>
    </location>
</feature>
<proteinExistence type="predicted"/>
<gene>
    <name evidence="2" type="ORF">TNIN_449141</name>
</gene>
<accession>A0A8X6XRQ2</accession>
<evidence type="ECO:0000313" key="2">
    <source>
        <dbReference type="EMBL" id="GFY58670.1"/>
    </source>
</evidence>
<dbReference type="AlphaFoldDB" id="A0A8X6XRQ2"/>
<reference evidence="2" key="1">
    <citation type="submission" date="2020-08" db="EMBL/GenBank/DDBJ databases">
        <title>Multicomponent nature underlies the extraordinary mechanical properties of spider dragline silk.</title>
        <authorList>
            <person name="Kono N."/>
            <person name="Nakamura H."/>
            <person name="Mori M."/>
            <person name="Yoshida Y."/>
            <person name="Ohtoshi R."/>
            <person name="Malay A.D."/>
            <person name="Moran D.A.P."/>
            <person name="Tomita M."/>
            <person name="Numata K."/>
            <person name="Arakawa K."/>
        </authorList>
    </citation>
    <scope>NUCLEOTIDE SEQUENCE</scope>
</reference>
<sequence>MTHCRRHCRILSERSLLFHTTGRGVAEERSVNGQREERRRCVRETELRRRKRGNTRHPTPRKERQRELRDKSEFCNILMLKGKCKNIKYCEKEF</sequence>
<evidence type="ECO:0000256" key="1">
    <source>
        <dbReference type="SAM" id="MobiDB-lite"/>
    </source>
</evidence>
<keyword evidence="3" id="KW-1185">Reference proteome</keyword>
<feature type="region of interest" description="Disordered" evidence="1">
    <location>
        <begin position="42"/>
        <end position="67"/>
    </location>
</feature>
<comment type="caution">
    <text evidence="2">The sequence shown here is derived from an EMBL/GenBank/DDBJ whole genome shotgun (WGS) entry which is preliminary data.</text>
</comment>
<organism evidence="2 3">
    <name type="scientific">Trichonephila inaurata madagascariensis</name>
    <dbReference type="NCBI Taxonomy" id="2747483"/>
    <lineage>
        <taxon>Eukaryota</taxon>
        <taxon>Metazoa</taxon>
        <taxon>Ecdysozoa</taxon>
        <taxon>Arthropoda</taxon>
        <taxon>Chelicerata</taxon>
        <taxon>Arachnida</taxon>
        <taxon>Araneae</taxon>
        <taxon>Araneomorphae</taxon>
        <taxon>Entelegynae</taxon>
        <taxon>Araneoidea</taxon>
        <taxon>Nephilidae</taxon>
        <taxon>Trichonephila</taxon>
        <taxon>Trichonephila inaurata</taxon>
    </lineage>
</organism>
<dbReference type="Proteomes" id="UP000886998">
    <property type="component" value="Unassembled WGS sequence"/>
</dbReference>
<evidence type="ECO:0000313" key="3">
    <source>
        <dbReference type="Proteomes" id="UP000886998"/>
    </source>
</evidence>